<dbReference type="GO" id="GO:0006368">
    <property type="term" value="P:transcription elongation by RNA polymerase II"/>
    <property type="evidence" value="ECO:0007669"/>
    <property type="project" value="InterPro"/>
</dbReference>
<feature type="compositionally biased region" description="Low complexity" evidence="1">
    <location>
        <begin position="422"/>
        <end position="439"/>
    </location>
</feature>
<dbReference type="OrthoDB" id="21513at2759"/>
<evidence type="ECO:0000313" key="3">
    <source>
        <dbReference type="Proteomes" id="UP000237481"/>
    </source>
</evidence>
<gene>
    <name evidence="2" type="ORF">TPAR_08501</name>
</gene>
<dbReference type="Pfam" id="PF06881">
    <property type="entry name" value="Elongin_A"/>
    <property type="match status" value="1"/>
</dbReference>
<name>A0A2S4KMF5_9HYPO</name>
<dbReference type="GO" id="GO:0070449">
    <property type="term" value="C:elongin complex"/>
    <property type="evidence" value="ECO:0007669"/>
    <property type="project" value="InterPro"/>
</dbReference>
<dbReference type="Proteomes" id="UP000237481">
    <property type="component" value="Unassembled WGS sequence"/>
</dbReference>
<comment type="caution">
    <text evidence="2">The sequence shown here is derived from an EMBL/GenBank/DDBJ whole genome shotgun (WGS) entry which is preliminary data.</text>
</comment>
<evidence type="ECO:0000313" key="2">
    <source>
        <dbReference type="EMBL" id="POR31305.1"/>
    </source>
</evidence>
<keyword evidence="3" id="KW-1185">Reference proteome</keyword>
<organism evidence="2 3">
    <name type="scientific">Tolypocladium paradoxum</name>
    <dbReference type="NCBI Taxonomy" id="94208"/>
    <lineage>
        <taxon>Eukaryota</taxon>
        <taxon>Fungi</taxon>
        <taxon>Dikarya</taxon>
        <taxon>Ascomycota</taxon>
        <taxon>Pezizomycotina</taxon>
        <taxon>Sordariomycetes</taxon>
        <taxon>Hypocreomycetidae</taxon>
        <taxon>Hypocreales</taxon>
        <taxon>Ophiocordycipitaceae</taxon>
        <taxon>Tolypocladium</taxon>
    </lineage>
</organism>
<reference evidence="2 3" key="1">
    <citation type="submission" date="2018-01" db="EMBL/GenBank/DDBJ databases">
        <title>Harnessing the power of phylogenomics to disentangle the directionality and signatures of interkingdom host jumping in the parasitic fungal genus Tolypocladium.</title>
        <authorList>
            <person name="Quandt C.A."/>
            <person name="Patterson W."/>
            <person name="Spatafora J.W."/>
        </authorList>
    </citation>
    <scope>NUCLEOTIDE SEQUENCE [LARGE SCALE GENOMIC DNA]</scope>
    <source>
        <strain evidence="2 3">NRBC 100945</strain>
    </source>
</reference>
<feature type="compositionally biased region" description="Low complexity" evidence="1">
    <location>
        <begin position="314"/>
        <end position="365"/>
    </location>
</feature>
<dbReference type="EMBL" id="PKSG01001062">
    <property type="protein sequence ID" value="POR31305.1"/>
    <property type="molecule type" value="Genomic_DNA"/>
</dbReference>
<dbReference type="AlphaFoldDB" id="A0A2S4KMF5"/>
<sequence>MPPIKSLMEIATMVCIKNIKGLESVGDYLPYESVRHILLKVDSAYQMRQIELNSPQLQGETGEIWIKIIENDFPLEYKATAYKPQSPDKWYRVWEKYKKEHDLAIEESENKLKNALAGLQEVKEKNTSKIIGRKYLPRAGRTGPKRAWGQRDTTSSALTFNAGGRTKTNTGASVMRKVRREVKEIAAIHGQRSRPIQGPTRQTEVRRAPPAMVNDYRRAANPQYRSTNKAPESLSAVEQYEKRATFISDSEDDDDAPFGEAAKKPTTKPAAKKPATAPVKNSVAEAAKVSLLKKKPTIQPTVLRPASSTKPAVKAQPTTPATPRQTAKTTTTTNTATPQKQDKPGTVTKPSTTTTTTTAGKGAATLANKFRRSPTKPRATSNSPADSATTRPSAVPDQPLPEADSHLPAARTTPPREGSAGPSSSEELVAALAEAAPVPTRKRKAIDIFMRPKKRVH</sequence>
<evidence type="ECO:0000256" key="1">
    <source>
        <dbReference type="SAM" id="MobiDB-lite"/>
    </source>
</evidence>
<dbReference type="STRING" id="94208.A0A2S4KMF5"/>
<feature type="compositionally biased region" description="Low complexity" evidence="1">
    <location>
        <begin position="267"/>
        <end position="278"/>
    </location>
</feature>
<dbReference type="InterPro" id="IPR010684">
    <property type="entry name" value="RNA_pol_II_trans_fac_SIII_A"/>
</dbReference>
<accession>A0A2S4KMF5</accession>
<protein>
    <submittedName>
        <fullName evidence="2">Elongin-A</fullName>
    </submittedName>
</protein>
<dbReference type="Gene3D" id="6.10.250.3180">
    <property type="match status" value="1"/>
</dbReference>
<feature type="region of interest" description="Disordered" evidence="1">
    <location>
        <begin position="246"/>
        <end position="457"/>
    </location>
</feature>
<feature type="compositionally biased region" description="Polar residues" evidence="1">
    <location>
        <begin position="378"/>
        <end position="392"/>
    </location>
</feature>
<proteinExistence type="predicted"/>